<dbReference type="GO" id="GO:0046872">
    <property type="term" value="F:metal ion binding"/>
    <property type="evidence" value="ECO:0007669"/>
    <property type="project" value="UniProtKB-KW"/>
</dbReference>
<evidence type="ECO:0000313" key="8">
    <source>
        <dbReference type="EMBL" id="OAL61749.1"/>
    </source>
</evidence>
<evidence type="ECO:0000256" key="4">
    <source>
        <dbReference type="ARBA" id="ARBA00023163"/>
    </source>
</evidence>
<name>A0A178EP37_TRIRU</name>
<dbReference type="AlphaFoldDB" id="A0A178EP37"/>
<evidence type="ECO:0000256" key="5">
    <source>
        <dbReference type="ARBA" id="ARBA00023242"/>
    </source>
</evidence>
<feature type="domain" description="Aflatoxin regulatory protein" evidence="7">
    <location>
        <begin position="234"/>
        <end position="360"/>
    </location>
</feature>
<evidence type="ECO:0000259" key="7">
    <source>
        <dbReference type="Pfam" id="PF08493"/>
    </source>
</evidence>
<evidence type="ECO:0000313" key="9">
    <source>
        <dbReference type="Proteomes" id="UP000243015"/>
    </source>
</evidence>
<feature type="region of interest" description="Disordered" evidence="6">
    <location>
        <begin position="366"/>
        <end position="386"/>
    </location>
</feature>
<sequence>MRLGLIPNALQLYTYSLFDNKADKQTDRGQTLHDIHHQAPPSIKQLQWSQLQRQVVLLHILCLRGGWTISEPAVTIARDRKCAAARSSRNANDAFIRVETSFNKPIGSHDSHVMNSLHHNELGNHNINHDDKTRDHVHGFDMDFDRTPIAADSHQAFSEQSMFPADVDSPWGGLIPTFDEPPHLAWQFEQPGPFYDLDPHFLPRFNRGEGAKSPQSPLSHARFDENTTSSSSYGHQCSELATSTIQKLDIPMIPCSLASNNTSTAAAAMIAAATSSVSGTSGTATPILSSRSSQAPRRGSRSFEIILRDNRAALDDMLTILQCPCTVKAELVFLVTAVCSRVLSWYEASLERSSSGCSISSAATASNASTSSSSTSAGSTATTMNSNASSSPFFDWVFIPSIRMGAYALDHEHSERMVAQLIQTELTKVKEVIDAFARTYCNRNDGPSKYGPHGLVNEDSEDKLHLALEAFLRSRLRAAVRAAREHLS</sequence>
<dbReference type="GO" id="GO:0003677">
    <property type="term" value="F:DNA binding"/>
    <property type="evidence" value="ECO:0007669"/>
    <property type="project" value="UniProtKB-KW"/>
</dbReference>
<evidence type="ECO:0000256" key="2">
    <source>
        <dbReference type="ARBA" id="ARBA00023015"/>
    </source>
</evidence>
<evidence type="ECO:0000256" key="6">
    <source>
        <dbReference type="SAM" id="MobiDB-lite"/>
    </source>
</evidence>
<evidence type="ECO:0000256" key="3">
    <source>
        <dbReference type="ARBA" id="ARBA00023125"/>
    </source>
</evidence>
<feature type="region of interest" description="Disordered" evidence="6">
    <location>
        <begin position="205"/>
        <end position="235"/>
    </location>
</feature>
<dbReference type="VEuPathDB" id="FungiDB:TERG_02841"/>
<feature type="compositionally biased region" description="Polar residues" evidence="6">
    <location>
        <begin position="226"/>
        <end position="235"/>
    </location>
</feature>
<proteinExistence type="predicted"/>
<gene>
    <name evidence="8" type="ORF">A7C99_6318</name>
</gene>
<comment type="caution">
    <text evidence="8">The sequence shown here is derived from an EMBL/GenBank/DDBJ whole genome shotgun (WGS) entry which is preliminary data.</text>
</comment>
<keyword evidence="4" id="KW-0804">Transcription</keyword>
<dbReference type="GO" id="GO:0045122">
    <property type="term" value="P:aflatoxin biosynthetic process"/>
    <property type="evidence" value="ECO:0007669"/>
    <property type="project" value="InterPro"/>
</dbReference>
<keyword evidence="5" id="KW-0539">Nucleus</keyword>
<accession>A0A178EP37</accession>
<evidence type="ECO:0000256" key="1">
    <source>
        <dbReference type="ARBA" id="ARBA00022723"/>
    </source>
</evidence>
<dbReference type="Pfam" id="PF08493">
    <property type="entry name" value="AflR"/>
    <property type="match status" value="1"/>
</dbReference>
<dbReference type="GO" id="GO:0006355">
    <property type="term" value="P:regulation of DNA-templated transcription"/>
    <property type="evidence" value="ECO:0007669"/>
    <property type="project" value="InterPro"/>
</dbReference>
<organism evidence="8 9">
    <name type="scientific">Trichophyton rubrum</name>
    <name type="common">Athlete's foot fungus</name>
    <name type="synonym">Epidermophyton rubrum</name>
    <dbReference type="NCBI Taxonomy" id="5551"/>
    <lineage>
        <taxon>Eukaryota</taxon>
        <taxon>Fungi</taxon>
        <taxon>Dikarya</taxon>
        <taxon>Ascomycota</taxon>
        <taxon>Pezizomycotina</taxon>
        <taxon>Eurotiomycetes</taxon>
        <taxon>Eurotiomycetidae</taxon>
        <taxon>Onygenales</taxon>
        <taxon>Arthrodermataceae</taxon>
        <taxon>Trichophyton</taxon>
    </lineage>
</organism>
<dbReference type="Proteomes" id="UP000243015">
    <property type="component" value="Unassembled WGS sequence"/>
</dbReference>
<dbReference type="InterPro" id="IPR013700">
    <property type="entry name" value="AflR"/>
</dbReference>
<keyword evidence="1" id="KW-0479">Metal-binding</keyword>
<dbReference type="GO" id="GO:0005634">
    <property type="term" value="C:nucleus"/>
    <property type="evidence" value="ECO:0007669"/>
    <property type="project" value="InterPro"/>
</dbReference>
<dbReference type="EMBL" id="LHPM01000019">
    <property type="protein sequence ID" value="OAL61749.1"/>
    <property type="molecule type" value="Genomic_DNA"/>
</dbReference>
<keyword evidence="3" id="KW-0238">DNA-binding</keyword>
<keyword evidence="2" id="KW-0805">Transcription regulation</keyword>
<protein>
    <recommendedName>
        <fullName evidence="7">Aflatoxin regulatory protein domain-containing protein</fullName>
    </recommendedName>
</protein>
<reference evidence="8 9" key="1">
    <citation type="submission" date="2016-05" db="EMBL/GenBank/DDBJ databases">
        <title>Genome sequencing of Trichophyton rubrum CMCC(F)T1i isolated from hair.</title>
        <authorList>
            <person name="Zhan P."/>
            <person name="Tao Y."/>
            <person name="Liu W."/>
        </authorList>
    </citation>
    <scope>NUCLEOTIDE SEQUENCE [LARGE SCALE GENOMIC DNA]</scope>
    <source>
        <strain evidence="9">CMCC(F)T1i</strain>
    </source>
</reference>